<feature type="binding site" evidence="12">
    <location>
        <position position="278"/>
    </location>
    <ligand>
        <name>K(+)</name>
        <dbReference type="ChEBI" id="CHEBI:29103"/>
    </ligand>
</feature>
<evidence type="ECO:0000256" key="1">
    <source>
        <dbReference type="ARBA" id="ARBA00005380"/>
    </source>
</evidence>
<comment type="cofactor">
    <cofactor evidence="12">
        <name>Mg(2+)</name>
        <dbReference type="ChEBI" id="CHEBI:18420"/>
    </cofactor>
    <text evidence="12">Requires a divalent cation, most likely magnesium in vivo, as an electrophilic catalyst to aid phosphoryl group transfer. It is the chelate of the metal and the nucleotide that is the actual substrate.</text>
</comment>
<dbReference type="OrthoDB" id="9775849at2"/>
<sequence length="292" mass="29450">MAEKTDVASIAVLGSINMDLVTTTDRRPVPGETVLGTGFAMVPGGKGSNQAIAARRAGGAVQFLGAVGDDVFADELRRVLTDSGVGVERLRTVDGPSGVAAIVVDGGGENSIIVVGGANARMTELTDADLAAIAGADILLCQLEIPLDTVAAAARHARANGTTVVLNPSPTQDLPAELWANIDVAVVNSGEAEQLGSALDPVAHLVVTRGADGATYRGPDGKELSQPSPRVDVIDTTGAGDTFTGALAAAWHRGPEYALNWAGTAGALATTKLGASSSIPTADEIRTALPAN</sequence>
<feature type="binding site" evidence="12">
    <location>
        <position position="269"/>
    </location>
    <ligand>
        <name>K(+)</name>
        <dbReference type="ChEBI" id="CHEBI:29103"/>
    </ligand>
</feature>
<evidence type="ECO:0000256" key="2">
    <source>
        <dbReference type="ARBA" id="ARBA00012035"/>
    </source>
</evidence>
<keyword evidence="7 12" id="KW-0418">Kinase</keyword>
<proteinExistence type="inferred from homology"/>
<comment type="subcellular location">
    <subcellularLocation>
        <location evidence="12">Cytoplasm</location>
    </subcellularLocation>
</comment>
<evidence type="ECO:0000313" key="15">
    <source>
        <dbReference type="Proteomes" id="UP000323876"/>
    </source>
</evidence>
<dbReference type="GO" id="GO:0005524">
    <property type="term" value="F:ATP binding"/>
    <property type="evidence" value="ECO:0007669"/>
    <property type="project" value="UniProtKB-UniRule"/>
</dbReference>
<keyword evidence="11 12" id="KW-0119">Carbohydrate metabolism</keyword>
<feature type="binding site" evidence="12">
    <location>
        <position position="237"/>
    </location>
    <ligand>
        <name>K(+)</name>
        <dbReference type="ChEBI" id="CHEBI:29103"/>
    </ligand>
</feature>
<keyword evidence="6 12" id="KW-0547">Nucleotide-binding</keyword>
<feature type="binding site" evidence="12">
    <location>
        <position position="144"/>
    </location>
    <ligand>
        <name>substrate</name>
    </ligand>
</feature>
<feature type="binding site" evidence="12">
    <location>
        <position position="188"/>
    </location>
    <ligand>
        <name>ATP</name>
        <dbReference type="ChEBI" id="CHEBI:30616"/>
    </ligand>
</feature>
<dbReference type="GO" id="GO:0004747">
    <property type="term" value="F:ribokinase activity"/>
    <property type="evidence" value="ECO:0007669"/>
    <property type="project" value="UniProtKB-UniRule"/>
</dbReference>
<evidence type="ECO:0000256" key="9">
    <source>
        <dbReference type="ARBA" id="ARBA00022842"/>
    </source>
</evidence>
<gene>
    <name evidence="12" type="primary">rbsK</name>
    <name evidence="14" type="ORF">F3087_17575</name>
</gene>
<feature type="binding site" evidence="12">
    <location>
        <position position="241"/>
    </location>
    <ligand>
        <name>substrate</name>
    </ligand>
</feature>
<dbReference type="GO" id="GO:0046872">
    <property type="term" value="F:metal ion binding"/>
    <property type="evidence" value="ECO:0007669"/>
    <property type="project" value="UniProtKB-KW"/>
</dbReference>
<evidence type="ECO:0000256" key="6">
    <source>
        <dbReference type="ARBA" id="ARBA00022741"/>
    </source>
</evidence>
<keyword evidence="8 12" id="KW-0067">ATP-binding</keyword>
<dbReference type="PRINTS" id="PR00990">
    <property type="entry name" value="RIBOKINASE"/>
</dbReference>
<comment type="catalytic activity">
    <reaction evidence="12">
        <text>D-ribose + ATP = D-ribose 5-phosphate + ADP + H(+)</text>
        <dbReference type="Rhea" id="RHEA:13697"/>
        <dbReference type="ChEBI" id="CHEBI:15378"/>
        <dbReference type="ChEBI" id="CHEBI:30616"/>
        <dbReference type="ChEBI" id="CHEBI:47013"/>
        <dbReference type="ChEBI" id="CHEBI:78346"/>
        <dbReference type="ChEBI" id="CHEBI:456216"/>
        <dbReference type="EC" id="2.7.1.15"/>
    </reaction>
</comment>
<evidence type="ECO:0000256" key="10">
    <source>
        <dbReference type="ARBA" id="ARBA00022958"/>
    </source>
</evidence>
<dbReference type="EMBL" id="VXLC01000006">
    <property type="protein sequence ID" value="KAA8887495.1"/>
    <property type="molecule type" value="Genomic_DNA"/>
</dbReference>
<comment type="subunit">
    <text evidence="12">Homodimer.</text>
</comment>
<feature type="binding site" evidence="12">
    <location>
        <begin position="208"/>
        <end position="213"/>
    </location>
    <ligand>
        <name>ATP</name>
        <dbReference type="ChEBI" id="CHEBI:30616"/>
    </ligand>
</feature>
<comment type="similarity">
    <text evidence="1">Belongs to the carbohydrate kinase pfkB family.</text>
</comment>
<keyword evidence="15" id="KW-1185">Reference proteome</keyword>
<comment type="function">
    <text evidence="12">Catalyzes the phosphorylation of ribose at O-5 in a reaction requiring ATP and magnesium. The resulting D-ribose-5-phosphate can then be used either for sythesis of nucleotides, histidine, and tryptophan, or as a component of the pentose phosphate pathway.</text>
</comment>
<reference evidence="14 15" key="1">
    <citation type="submission" date="2019-09" db="EMBL/GenBank/DDBJ databases">
        <authorList>
            <person name="Wang X."/>
        </authorList>
    </citation>
    <scope>NUCLEOTIDE SEQUENCE [LARGE SCALE GENOMIC DNA]</scope>
    <source>
        <strain evidence="14 15">CICC 11023</strain>
    </source>
</reference>
<dbReference type="AlphaFoldDB" id="A0A5N0EHA9"/>
<comment type="caution">
    <text evidence="12">Lacks conserved residue(s) required for the propagation of feature annotation.</text>
</comment>
<feature type="binding site" evidence="12">
    <location>
        <position position="272"/>
    </location>
    <ligand>
        <name>K(+)</name>
        <dbReference type="ChEBI" id="CHEBI:29103"/>
    </ligand>
</feature>
<comment type="pathway">
    <text evidence="12">Carbohydrate metabolism; D-ribose degradation; D-ribose 5-phosphate from beta-D-ribopyranose: step 2/2.</text>
</comment>
<evidence type="ECO:0000256" key="5">
    <source>
        <dbReference type="ARBA" id="ARBA00022723"/>
    </source>
</evidence>
<comment type="caution">
    <text evidence="14">The sequence shown here is derived from an EMBL/GenBank/DDBJ whole genome shotgun (WGS) entry which is preliminary data.</text>
</comment>
<dbReference type="RefSeq" id="WP_150403069.1">
    <property type="nucleotide sequence ID" value="NZ_VXLC01000006.1"/>
</dbReference>
<dbReference type="Gene3D" id="3.40.1190.20">
    <property type="match status" value="1"/>
</dbReference>
<keyword evidence="10 12" id="KW-0630">Potassium</keyword>
<dbReference type="PROSITE" id="PS00584">
    <property type="entry name" value="PFKB_KINASES_2"/>
    <property type="match status" value="1"/>
</dbReference>
<evidence type="ECO:0000256" key="8">
    <source>
        <dbReference type="ARBA" id="ARBA00022840"/>
    </source>
</evidence>
<dbReference type="SUPFAM" id="SSF53613">
    <property type="entry name" value="Ribokinase-like"/>
    <property type="match status" value="1"/>
</dbReference>
<dbReference type="InterPro" id="IPR002173">
    <property type="entry name" value="Carboh/pur_kinase_PfkB_CS"/>
</dbReference>
<dbReference type="CDD" id="cd01174">
    <property type="entry name" value="ribokinase"/>
    <property type="match status" value="1"/>
</dbReference>
<evidence type="ECO:0000256" key="7">
    <source>
        <dbReference type="ARBA" id="ARBA00022777"/>
    </source>
</evidence>
<name>A0A5N0EHA9_9NOCA</name>
<feature type="binding site" evidence="12">
    <location>
        <begin position="17"/>
        <end position="19"/>
    </location>
    <ligand>
        <name>substrate</name>
    </ligand>
</feature>
<evidence type="ECO:0000256" key="3">
    <source>
        <dbReference type="ARBA" id="ARBA00016943"/>
    </source>
</evidence>
<dbReference type="PANTHER" id="PTHR10584:SF166">
    <property type="entry name" value="RIBOKINASE"/>
    <property type="match status" value="1"/>
</dbReference>
<evidence type="ECO:0000256" key="12">
    <source>
        <dbReference type="HAMAP-Rule" id="MF_01987"/>
    </source>
</evidence>
<dbReference type="UniPathway" id="UPA00916">
    <property type="reaction ID" value="UER00889"/>
</dbReference>
<feature type="active site" description="Proton acceptor" evidence="12">
    <location>
        <position position="241"/>
    </location>
</feature>
<evidence type="ECO:0000259" key="13">
    <source>
        <dbReference type="Pfam" id="PF00294"/>
    </source>
</evidence>
<protein>
    <recommendedName>
        <fullName evidence="3 12">Ribokinase</fullName>
        <shortName evidence="12">RK</shortName>
        <ecNumber evidence="2 12">2.7.1.15</ecNumber>
    </recommendedName>
</protein>
<evidence type="ECO:0000256" key="11">
    <source>
        <dbReference type="ARBA" id="ARBA00023277"/>
    </source>
</evidence>
<evidence type="ECO:0000256" key="4">
    <source>
        <dbReference type="ARBA" id="ARBA00022679"/>
    </source>
</evidence>
<dbReference type="Proteomes" id="UP000323876">
    <property type="component" value="Unassembled WGS sequence"/>
</dbReference>
<organism evidence="14 15">
    <name type="scientific">Nocardia colli</name>
    <dbReference type="NCBI Taxonomy" id="2545717"/>
    <lineage>
        <taxon>Bacteria</taxon>
        <taxon>Bacillati</taxon>
        <taxon>Actinomycetota</taxon>
        <taxon>Actinomycetes</taxon>
        <taxon>Mycobacteriales</taxon>
        <taxon>Nocardiaceae</taxon>
        <taxon>Nocardia</taxon>
    </lineage>
</organism>
<dbReference type="PANTHER" id="PTHR10584">
    <property type="entry name" value="SUGAR KINASE"/>
    <property type="match status" value="1"/>
</dbReference>
<dbReference type="GO" id="GO:0019303">
    <property type="term" value="P:D-ribose catabolic process"/>
    <property type="evidence" value="ECO:0007669"/>
    <property type="project" value="UniProtKB-UniRule"/>
</dbReference>
<accession>A0A5N0EHA9</accession>
<dbReference type="HAMAP" id="MF_01987">
    <property type="entry name" value="Ribokinase"/>
    <property type="match status" value="1"/>
</dbReference>
<feature type="binding site" evidence="12">
    <location>
        <position position="274"/>
    </location>
    <ligand>
        <name>K(+)</name>
        <dbReference type="ChEBI" id="CHEBI:29103"/>
    </ligand>
</feature>
<dbReference type="InterPro" id="IPR029056">
    <property type="entry name" value="Ribokinase-like"/>
</dbReference>
<feature type="binding site" evidence="12">
    <location>
        <begin position="240"/>
        <end position="241"/>
    </location>
    <ligand>
        <name>ATP</name>
        <dbReference type="ChEBI" id="CHEBI:30616"/>
    </ligand>
</feature>
<keyword evidence="4 12" id="KW-0808">Transferase</keyword>
<feature type="binding site" evidence="12">
    <location>
        <position position="235"/>
    </location>
    <ligand>
        <name>K(+)</name>
        <dbReference type="ChEBI" id="CHEBI:29103"/>
    </ligand>
</feature>
<dbReference type="InterPro" id="IPR002139">
    <property type="entry name" value="Ribo/fructo_kinase"/>
</dbReference>
<dbReference type="Pfam" id="PF00294">
    <property type="entry name" value="PfkB"/>
    <property type="match status" value="1"/>
</dbReference>
<dbReference type="EC" id="2.7.1.15" evidence="2 12"/>
<comment type="activity regulation">
    <text evidence="12">Activated by a monovalent cation that binds near, but not in, the active site. The most likely occupant of the site in vivo is potassium. Ion binding induces a conformational change that may alter substrate affinity.</text>
</comment>
<dbReference type="InterPro" id="IPR011611">
    <property type="entry name" value="PfkB_dom"/>
</dbReference>
<dbReference type="GO" id="GO:0005829">
    <property type="term" value="C:cytosol"/>
    <property type="evidence" value="ECO:0007669"/>
    <property type="project" value="TreeGrafter"/>
</dbReference>
<dbReference type="InterPro" id="IPR011877">
    <property type="entry name" value="Ribokinase"/>
</dbReference>
<feature type="domain" description="Carbohydrate kinase PfkB" evidence="13">
    <location>
        <begin position="9"/>
        <end position="281"/>
    </location>
</feature>
<evidence type="ECO:0000313" key="14">
    <source>
        <dbReference type="EMBL" id="KAA8887495.1"/>
    </source>
</evidence>
<keyword evidence="12" id="KW-0963">Cytoplasm</keyword>
<feature type="binding site" evidence="12">
    <location>
        <begin position="45"/>
        <end position="49"/>
    </location>
    <ligand>
        <name>substrate</name>
    </ligand>
</feature>
<keyword evidence="9 12" id="KW-0460">Magnesium</keyword>
<keyword evidence="5 12" id="KW-0479">Metal-binding</keyword>
<comment type="similarity">
    <text evidence="12">Belongs to the carbohydrate kinase PfkB family. Ribokinase subfamily.</text>
</comment>